<dbReference type="Pfam" id="PF04851">
    <property type="entry name" value="ResIII"/>
    <property type="match status" value="1"/>
</dbReference>
<dbReference type="SMART" id="SM00487">
    <property type="entry name" value="DEXDc"/>
    <property type="match status" value="1"/>
</dbReference>
<evidence type="ECO:0000313" key="2">
    <source>
        <dbReference type="EMBL" id="MCL1125520.1"/>
    </source>
</evidence>
<dbReference type="GO" id="GO:0004386">
    <property type="term" value="F:helicase activity"/>
    <property type="evidence" value="ECO:0007669"/>
    <property type="project" value="UniProtKB-KW"/>
</dbReference>
<dbReference type="InterPro" id="IPR050742">
    <property type="entry name" value="Helicase_Restrict-Modif_Enz"/>
</dbReference>
<dbReference type="PANTHER" id="PTHR47396:SF1">
    <property type="entry name" value="ATP-DEPENDENT HELICASE IRC3-RELATED"/>
    <property type="match status" value="1"/>
</dbReference>
<dbReference type="Gene3D" id="3.40.50.300">
    <property type="entry name" value="P-loop containing nucleotide triphosphate hydrolases"/>
    <property type="match status" value="2"/>
</dbReference>
<comment type="caution">
    <text evidence="2">The sequence shown here is derived from an EMBL/GenBank/DDBJ whole genome shotgun (WGS) entry which is preliminary data.</text>
</comment>
<keyword evidence="2" id="KW-0378">Hydrolase</keyword>
<dbReference type="InterPro" id="IPR014001">
    <property type="entry name" value="Helicase_ATP-bd"/>
</dbReference>
<sequence>MKLRAWQQTCVESALHLYQTQKHFMCLATPGAGKTVMAAELAARLIEIGKVDFVFCFSPSSEVNESIQRTFTQRLHKRFDGLMGAIGSVYTYQFMPSLTPEFWMLLKTHKVLVIMDEVHHLKGTELSNANAWGEEVLLNIQENAAYTLALSGTPWRSDKAPIVLSKFTEPDNTIHCDFIYGLQHAVKDNICRSPNVVLIDNDKIQVKTNEITDVFSSISELLEHSLLSYQALITHPQIIRYILRQGINKLSDIRLSNSQAGGLIVAASITHAKLILHILTTELNQSACIVTSQLKHPTQVIASFRHSQIQWIVSVGMISEGTDIPRLQVCCHLSLIKTEMHYRQVLGRILRVSADEKQQAWLFTLAEKTLSAFAYRIQQDLPDAAVVIKQNAPQELSINLETRQTTPPLYTEHNQPSIDLHLLNEPTQLPQQKLADIEEENHYNLTLIGGFKEQIVKMFDVHLANN</sequence>
<accession>A0ABT0LDF1</accession>
<name>A0ABT0LDF1_9GAMM</name>
<keyword evidence="3" id="KW-1185">Reference proteome</keyword>
<dbReference type="InterPro" id="IPR027417">
    <property type="entry name" value="P-loop_NTPase"/>
</dbReference>
<keyword evidence="2" id="KW-0067">ATP-binding</keyword>
<dbReference type="PANTHER" id="PTHR47396">
    <property type="entry name" value="TYPE I RESTRICTION ENZYME ECOKI R PROTEIN"/>
    <property type="match status" value="1"/>
</dbReference>
<proteinExistence type="predicted"/>
<dbReference type="InterPro" id="IPR001650">
    <property type="entry name" value="Helicase_C-like"/>
</dbReference>
<evidence type="ECO:0000313" key="3">
    <source>
        <dbReference type="Proteomes" id="UP001203423"/>
    </source>
</evidence>
<organism evidence="2 3">
    <name type="scientific">Shewanella surugensis</name>
    <dbReference type="NCBI Taxonomy" id="212020"/>
    <lineage>
        <taxon>Bacteria</taxon>
        <taxon>Pseudomonadati</taxon>
        <taxon>Pseudomonadota</taxon>
        <taxon>Gammaproteobacteria</taxon>
        <taxon>Alteromonadales</taxon>
        <taxon>Shewanellaceae</taxon>
        <taxon>Shewanella</taxon>
    </lineage>
</organism>
<reference evidence="2 3" key="1">
    <citation type="submission" date="2022-01" db="EMBL/GenBank/DDBJ databases">
        <title>Whole genome-based taxonomy of the Shewanellaceae.</title>
        <authorList>
            <person name="Martin-Rodriguez A.J."/>
        </authorList>
    </citation>
    <scope>NUCLEOTIDE SEQUENCE [LARGE SCALE GENOMIC DNA]</scope>
    <source>
        <strain evidence="2 3">DSM 17177</strain>
    </source>
</reference>
<dbReference type="InterPro" id="IPR006935">
    <property type="entry name" value="Helicase/UvrB_N"/>
</dbReference>
<dbReference type="Pfam" id="PF00271">
    <property type="entry name" value="Helicase_C"/>
    <property type="match status" value="1"/>
</dbReference>
<dbReference type="RefSeq" id="WP_248940833.1">
    <property type="nucleotide sequence ID" value="NZ_JAKIKS010000051.1"/>
</dbReference>
<keyword evidence="2" id="KW-0547">Nucleotide-binding</keyword>
<evidence type="ECO:0000259" key="1">
    <source>
        <dbReference type="SMART" id="SM00487"/>
    </source>
</evidence>
<dbReference type="SUPFAM" id="SSF52540">
    <property type="entry name" value="P-loop containing nucleoside triphosphate hydrolases"/>
    <property type="match status" value="1"/>
</dbReference>
<gene>
    <name evidence="2" type="ORF">L2764_13785</name>
</gene>
<keyword evidence="2" id="KW-0347">Helicase</keyword>
<feature type="domain" description="Helicase ATP-binding" evidence="1">
    <location>
        <begin position="2"/>
        <end position="189"/>
    </location>
</feature>
<dbReference type="EMBL" id="JAKIKS010000051">
    <property type="protein sequence ID" value="MCL1125520.1"/>
    <property type="molecule type" value="Genomic_DNA"/>
</dbReference>
<protein>
    <submittedName>
        <fullName evidence="2">DEAD/DEAH box helicase family protein</fullName>
    </submittedName>
</protein>
<dbReference type="Proteomes" id="UP001203423">
    <property type="component" value="Unassembled WGS sequence"/>
</dbReference>